<dbReference type="EMBL" id="MHSL01000016">
    <property type="protein sequence ID" value="OHA43871.1"/>
    <property type="molecule type" value="Genomic_DNA"/>
</dbReference>
<dbReference type="CDD" id="cd00146">
    <property type="entry name" value="PKD"/>
    <property type="match status" value="1"/>
</dbReference>
<evidence type="ECO:0000256" key="1">
    <source>
        <dbReference type="SAM" id="MobiDB-lite"/>
    </source>
</evidence>
<comment type="caution">
    <text evidence="3">The sequence shown here is derived from an EMBL/GenBank/DDBJ whole genome shotgun (WGS) entry which is preliminary data.</text>
</comment>
<gene>
    <name evidence="3" type="ORF">A3G03_01005</name>
</gene>
<evidence type="ECO:0000256" key="2">
    <source>
        <dbReference type="SAM" id="Phobius"/>
    </source>
</evidence>
<keyword evidence="2" id="KW-0472">Membrane</keyword>
<proteinExistence type="predicted"/>
<dbReference type="Proteomes" id="UP000176355">
    <property type="component" value="Unassembled WGS sequence"/>
</dbReference>
<feature type="compositionally biased region" description="Pro residues" evidence="1">
    <location>
        <begin position="125"/>
        <end position="147"/>
    </location>
</feature>
<organism evidence="3 4">
    <name type="scientific">Candidatus Taylorbacteria bacterium RIFCSPLOWO2_12_FULL_44_15c</name>
    <dbReference type="NCBI Taxonomy" id="1802333"/>
    <lineage>
        <taxon>Bacteria</taxon>
        <taxon>Candidatus Tayloriibacteriota</taxon>
    </lineage>
</organism>
<feature type="region of interest" description="Disordered" evidence="1">
    <location>
        <begin position="120"/>
        <end position="156"/>
    </location>
</feature>
<feature type="transmembrane region" description="Helical" evidence="2">
    <location>
        <begin position="196"/>
        <end position="214"/>
    </location>
</feature>
<reference evidence="3 4" key="1">
    <citation type="journal article" date="2016" name="Nat. Commun.">
        <title>Thousands of microbial genomes shed light on interconnected biogeochemical processes in an aquifer system.</title>
        <authorList>
            <person name="Anantharaman K."/>
            <person name="Brown C.T."/>
            <person name="Hug L.A."/>
            <person name="Sharon I."/>
            <person name="Castelle C.J."/>
            <person name="Probst A.J."/>
            <person name="Thomas B.C."/>
            <person name="Singh A."/>
            <person name="Wilkins M.J."/>
            <person name="Karaoz U."/>
            <person name="Brodie E.L."/>
            <person name="Williams K.H."/>
            <person name="Hubbard S.S."/>
            <person name="Banfield J.F."/>
        </authorList>
    </citation>
    <scope>NUCLEOTIDE SEQUENCE [LARGE SCALE GENOMIC DNA]</scope>
</reference>
<dbReference type="STRING" id="1802333.A3G03_01005"/>
<name>A0A1G2P8I0_9BACT</name>
<accession>A0A1G2P8I0</accession>
<dbReference type="Gene3D" id="2.60.40.10">
    <property type="entry name" value="Immunoglobulins"/>
    <property type="match status" value="1"/>
</dbReference>
<evidence type="ECO:0000313" key="4">
    <source>
        <dbReference type="Proteomes" id="UP000176355"/>
    </source>
</evidence>
<dbReference type="SUPFAM" id="SSF49299">
    <property type="entry name" value="PKD domain"/>
    <property type="match status" value="1"/>
</dbReference>
<evidence type="ECO:0008006" key="5">
    <source>
        <dbReference type="Google" id="ProtNLM"/>
    </source>
</evidence>
<protein>
    <recommendedName>
        <fullName evidence="5">PKD domain-containing protein</fullName>
    </recommendedName>
</protein>
<dbReference type="AlphaFoldDB" id="A0A1G2P8I0"/>
<dbReference type="InterPro" id="IPR035986">
    <property type="entry name" value="PKD_dom_sf"/>
</dbReference>
<keyword evidence="2" id="KW-0812">Transmembrane</keyword>
<keyword evidence="2" id="KW-1133">Transmembrane helix</keyword>
<sequence>MKIMEKAKKILVGLIFVSAALLVAEPVFAWNLQGSCAGLPAEVNIGETITWTASQTSTASPGDGTYYTWQWSGDENLSGTAQSVSKTYATDGIKNASVKISLVITPSKIEKIARTCSITVKTPPATEPPPEQPPVNPPPENPPPTNPPSSGCQSNCGGGGLNQPNVVLLQKAIKAPLAFVYLSQIPYTGLSGAGKILLFALGLAIWSALVVYALRNRKVAELAEQLAGNIHARFSPTSKTIFKPAEQSLNAFEVTDDLLLETQPLIHTPPATSEIETLLAIEAKKERTLISPDGLKTVIETAVAKGEEPIVTLGKTIENAKVKFQREDGWLLLNKEKVSGALLSQKSVAVPSYGAPEKIAPDAPIMPVAPSATTKTSPAIDQIAEVNTFVSLLARGDEKAVANHLRTLREGGKSVERFVRETIMELDGAYRARLESDNNRRNFVLSQIISRWSGEKTEEVISILLSIVDKNYKNSTIGLKLAVMRIAELK</sequence>
<dbReference type="InterPro" id="IPR013783">
    <property type="entry name" value="Ig-like_fold"/>
</dbReference>
<evidence type="ECO:0000313" key="3">
    <source>
        <dbReference type="EMBL" id="OHA43871.1"/>
    </source>
</evidence>